<dbReference type="InterPro" id="IPR002464">
    <property type="entry name" value="DNA/RNA_helicase_DEAH_CS"/>
</dbReference>
<dbReference type="Gene3D" id="1.20.120.1080">
    <property type="match status" value="1"/>
</dbReference>
<comment type="catalytic activity">
    <reaction evidence="8">
        <text>ATP + H2O = ADP + phosphate + H(+)</text>
        <dbReference type="Rhea" id="RHEA:13065"/>
        <dbReference type="ChEBI" id="CHEBI:15377"/>
        <dbReference type="ChEBI" id="CHEBI:15378"/>
        <dbReference type="ChEBI" id="CHEBI:30616"/>
        <dbReference type="ChEBI" id="CHEBI:43474"/>
        <dbReference type="ChEBI" id="CHEBI:456216"/>
        <dbReference type="EC" id="3.6.4.13"/>
    </reaction>
</comment>
<evidence type="ECO:0000256" key="3">
    <source>
        <dbReference type="ARBA" id="ARBA00022741"/>
    </source>
</evidence>
<evidence type="ECO:0000256" key="4">
    <source>
        <dbReference type="ARBA" id="ARBA00022801"/>
    </source>
</evidence>
<dbReference type="Proteomes" id="UP000799324">
    <property type="component" value="Unassembled WGS sequence"/>
</dbReference>
<feature type="domain" description="Helicase C-terminal" evidence="11">
    <location>
        <begin position="384"/>
        <end position="558"/>
    </location>
</feature>
<dbReference type="EMBL" id="MU004292">
    <property type="protein sequence ID" value="KAF2661807.1"/>
    <property type="molecule type" value="Genomic_DNA"/>
</dbReference>
<evidence type="ECO:0000256" key="7">
    <source>
        <dbReference type="ARBA" id="ARBA00023187"/>
    </source>
</evidence>
<evidence type="ECO:0000259" key="11">
    <source>
        <dbReference type="PROSITE" id="PS51194"/>
    </source>
</evidence>
<keyword evidence="3" id="KW-0547">Nucleotide-binding</keyword>
<dbReference type="Pfam" id="PF07717">
    <property type="entry name" value="OB_NTP_bind"/>
    <property type="match status" value="1"/>
</dbReference>
<dbReference type="OrthoDB" id="10253254at2759"/>
<dbReference type="Pfam" id="PF00270">
    <property type="entry name" value="DEAD"/>
    <property type="match status" value="1"/>
</dbReference>
<evidence type="ECO:0000256" key="9">
    <source>
        <dbReference type="SAM" id="Coils"/>
    </source>
</evidence>
<dbReference type="PANTHER" id="PTHR18934">
    <property type="entry name" value="ATP-DEPENDENT RNA HELICASE"/>
    <property type="match status" value="1"/>
</dbReference>
<accession>A0A6A6TRM8</accession>
<dbReference type="Pfam" id="PF04408">
    <property type="entry name" value="WHD_HA2"/>
    <property type="match status" value="1"/>
</dbReference>
<dbReference type="Pfam" id="PF21010">
    <property type="entry name" value="HA2_C"/>
    <property type="match status" value="1"/>
</dbReference>
<dbReference type="GO" id="GO:0003724">
    <property type="term" value="F:RNA helicase activity"/>
    <property type="evidence" value="ECO:0007669"/>
    <property type="project" value="UniProtKB-EC"/>
</dbReference>
<evidence type="ECO:0000259" key="10">
    <source>
        <dbReference type="PROSITE" id="PS51192"/>
    </source>
</evidence>
<evidence type="ECO:0000256" key="2">
    <source>
        <dbReference type="ARBA" id="ARBA00022664"/>
    </source>
</evidence>
<dbReference type="InterPro" id="IPR014001">
    <property type="entry name" value="Helicase_ATP-bd"/>
</dbReference>
<keyword evidence="2" id="KW-0507">mRNA processing</keyword>
<reference evidence="12" key="1">
    <citation type="journal article" date="2020" name="Stud. Mycol.">
        <title>101 Dothideomycetes genomes: a test case for predicting lifestyles and emergence of pathogens.</title>
        <authorList>
            <person name="Haridas S."/>
            <person name="Albert R."/>
            <person name="Binder M."/>
            <person name="Bloem J."/>
            <person name="Labutti K."/>
            <person name="Salamov A."/>
            <person name="Andreopoulos B."/>
            <person name="Baker S."/>
            <person name="Barry K."/>
            <person name="Bills G."/>
            <person name="Bluhm B."/>
            <person name="Cannon C."/>
            <person name="Castanera R."/>
            <person name="Culley D."/>
            <person name="Daum C."/>
            <person name="Ezra D."/>
            <person name="Gonzalez J."/>
            <person name="Henrissat B."/>
            <person name="Kuo A."/>
            <person name="Liang C."/>
            <person name="Lipzen A."/>
            <person name="Lutzoni F."/>
            <person name="Magnuson J."/>
            <person name="Mondo S."/>
            <person name="Nolan M."/>
            <person name="Ohm R."/>
            <person name="Pangilinan J."/>
            <person name="Park H.-J."/>
            <person name="Ramirez L."/>
            <person name="Alfaro M."/>
            <person name="Sun H."/>
            <person name="Tritt A."/>
            <person name="Yoshinaga Y."/>
            <person name="Zwiers L.-H."/>
            <person name="Turgeon B."/>
            <person name="Goodwin S."/>
            <person name="Spatafora J."/>
            <person name="Crous P."/>
            <person name="Grigoriev I."/>
        </authorList>
    </citation>
    <scope>NUCLEOTIDE SEQUENCE</scope>
    <source>
        <strain evidence="12">CBS 122681</strain>
    </source>
</reference>
<dbReference type="PROSITE" id="PS51194">
    <property type="entry name" value="HELICASE_CTER"/>
    <property type="match status" value="1"/>
</dbReference>
<dbReference type="InterPro" id="IPR048333">
    <property type="entry name" value="HA2_WH"/>
</dbReference>
<dbReference type="SUPFAM" id="SSF52540">
    <property type="entry name" value="P-loop containing nucleoside triphosphate hydrolases"/>
    <property type="match status" value="1"/>
</dbReference>
<dbReference type="Gene3D" id="3.40.50.300">
    <property type="entry name" value="P-loop containing nucleotide triphosphate hydrolases"/>
    <property type="match status" value="2"/>
</dbReference>
<organism evidence="12 13">
    <name type="scientific">Lophiostoma macrostomum CBS 122681</name>
    <dbReference type="NCBI Taxonomy" id="1314788"/>
    <lineage>
        <taxon>Eukaryota</taxon>
        <taxon>Fungi</taxon>
        <taxon>Dikarya</taxon>
        <taxon>Ascomycota</taxon>
        <taxon>Pezizomycotina</taxon>
        <taxon>Dothideomycetes</taxon>
        <taxon>Pleosporomycetidae</taxon>
        <taxon>Pleosporales</taxon>
        <taxon>Lophiostomataceae</taxon>
        <taxon>Lophiostoma</taxon>
    </lineage>
</organism>
<evidence type="ECO:0000313" key="12">
    <source>
        <dbReference type="EMBL" id="KAF2661807.1"/>
    </source>
</evidence>
<dbReference type="Pfam" id="PF00271">
    <property type="entry name" value="Helicase_C"/>
    <property type="match status" value="1"/>
</dbReference>
<dbReference type="PANTHER" id="PTHR18934:SF83">
    <property type="entry name" value="PRE-MRNA-SPLICING FACTOR ATP-DEPENDENT RNA HELICASE DHX16"/>
    <property type="match status" value="1"/>
</dbReference>
<sequence length="826" mass="92998">MPPSTTRDLNELRLRSRQQYLEKRETEQLALLKAQVDEEQEELRANPNLSEKERAEFARNRTTLRLAQERLNISDHLDGYNLPGADSVEDKTAVLNKRHRDDKYVSEFQQFEIEQTRAAQGWTGKSSEQVREDDYELVFDSQAFDWNSDALRRIDPEKQQLEQRLNAAEQKAKSIEDVRKSLPVYQYRDQLLAAIEEHPVIVLIGETGSGKTTQISQFCLEAGLNRGKKIMVTQPRRVAAMSVAARVAEERGEQLGRTVGYRVRFDEKISTSASNPTMLEYVTDGLALQLILSSPSLDEYGILLVDEAHERAINSDILLAIAKDLVKHRPDFKVIVSSATVNAQAFSSYMHDCPIFSVPGRSFKIESFFSSQPEANYLSAAASVIFQIHISQELPGDILVFLTGEEEIVSLAETITETAKKLGGKVPEMIVRPLYASLPASEQQKVFEPTPTKARKVILATNIAETSLTIDGCKYVVDSGYSKENFYEPKTGMESLVVTPISRASAQQRAGRAGRVGPGKCFRLYTRWSFYNELEAEPVPEIQRANVTATVLKLSSLGIRDLLHFDWFSPPSTSAIIKALEDLYSLGALNELGVLTTIGRKMADIPVSPELARVILAADEFGCVEEVLTIVAMLQESGSLWLRPRDKKMYASAAHRRFVSTEGGDFLTLLNVFNAWTESEFDLNWCAENYLQPKVLNRVRDVRDQLVKLCDRVEVPLSSNPSDHVKIRKSFCRGFFAKAARLSRGGDSYRTIHGSNSVFLHPSSVLTEVRPKICVYYELVLTSKEYMRNCFPVDDPQWLLEAAPHAYKKEDLEKLGWDKKMGKTKG</sequence>
<keyword evidence="6" id="KW-0067">ATP-binding</keyword>
<gene>
    <name evidence="12" type="ORF">K491DRAFT_586795</name>
</gene>
<evidence type="ECO:0000256" key="5">
    <source>
        <dbReference type="ARBA" id="ARBA00022806"/>
    </source>
</evidence>
<keyword evidence="7" id="KW-0508">mRNA splicing</keyword>
<dbReference type="CDD" id="cd17917">
    <property type="entry name" value="DEXHc_RHA-like"/>
    <property type="match status" value="1"/>
</dbReference>
<dbReference type="FunFam" id="3.40.50.300:FF:000007">
    <property type="entry name" value="Pre-mRNA-splicing factor ATP-dependent RNA helicase"/>
    <property type="match status" value="1"/>
</dbReference>
<dbReference type="CDD" id="cd18791">
    <property type="entry name" value="SF2_C_RHA"/>
    <property type="match status" value="1"/>
</dbReference>
<dbReference type="SMART" id="SM00490">
    <property type="entry name" value="HELICc"/>
    <property type="match status" value="1"/>
</dbReference>
<dbReference type="SMART" id="SM00847">
    <property type="entry name" value="HA2"/>
    <property type="match status" value="1"/>
</dbReference>
<dbReference type="GO" id="GO:0003723">
    <property type="term" value="F:RNA binding"/>
    <property type="evidence" value="ECO:0007669"/>
    <property type="project" value="TreeGrafter"/>
</dbReference>
<feature type="coiled-coil region" evidence="9">
    <location>
        <begin position="151"/>
        <end position="178"/>
    </location>
</feature>
<dbReference type="FunFam" id="3.40.50.300:FF:000615">
    <property type="entry name" value="pre-mRNA-splicing factor ATP-dependent RNA helicase DEAH7"/>
    <property type="match status" value="1"/>
</dbReference>
<dbReference type="InterPro" id="IPR011709">
    <property type="entry name" value="DEAD-box_helicase_OB_fold"/>
</dbReference>
<dbReference type="InterPro" id="IPR011545">
    <property type="entry name" value="DEAD/DEAH_box_helicase_dom"/>
</dbReference>
<evidence type="ECO:0000313" key="13">
    <source>
        <dbReference type="Proteomes" id="UP000799324"/>
    </source>
</evidence>
<keyword evidence="13" id="KW-1185">Reference proteome</keyword>
<dbReference type="GO" id="GO:0006397">
    <property type="term" value="P:mRNA processing"/>
    <property type="evidence" value="ECO:0007669"/>
    <property type="project" value="UniProtKB-KW"/>
</dbReference>
<dbReference type="InterPro" id="IPR001650">
    <property type="entry name" value="Helicase_C-like"/>
</dbReference>
<keyword evidence="9" id="KW-0175">Coiled coil</keyword>
<evidence type="ECO:0000256" key="6">
    <source>
        <dbReference type="ARBA" id="ARBA00022840"/>
    </source>
</evidence>
<dbReference type="GO" id="GO:0071013">
    <property type="term" value="C:catalytic step 2 spliceosome"/>
    <property type="evidence" value="ECO:0007669"/>
    <property type="project" value="TreeGrafter"/>
</dbReference>
<dbReference type="GO" id="GO:0008380">
    <property type="term" value="P:RNA splicing"/>
    <property type="evidence" value="ECO:0007669"/>
    <property type="project" value="UniProtKB-KW"/>
</dbReference>
<dbReference type="PROSITE" id="PS51192">
    <property type="entry name" value="HELICASE_ATP_BIND_1"/>
    <property type="match status" value="1"/>
</dbReference>
<dbReference type="AlphaFoldDB" id="A0A6A6TRM8"/>
<dbReference type="InterPro" id="IPR027417">
    <property type="entry name" value="P-loop_NTPase"/>
</dbReference>
<keyword evidence="4 12" id="KW-0378">Hydrolase</keyword>
<dbReference type="GO" id="GO:0005524">
    <property type="term" value="F:ATP binding"/>
    <property type="evidence" value="ECO:0007669"/>
    <property type="project" value="UniProtKB-KW"/>
</dbReference>
<dbReference type="SMART" id="SM00487">
    <property type="entry name" value="DEXDc"/>
    <property type="match status" value="1"/>
</dbReference>
<feature type="domain" description="Helicase ATP-binding" evidence="10">
    <location>
        <begin position="192"/>
        <end position="359"/>
    </location>
</feature>
<dbReference type="GO" id="GO:0016787">
    <property type="term" value="F:hydrolase activity"/>
    <property type="evidence" value="ECO:0007669"/>
    <property type="project" value="UniProtKB-KW"/>
</dbReference>
<evidence type="ECO:0000256" key="8">
    <source>
        <dbReference type="ARBA" id="ARBA00047984"/>
    </source>
</evidence>
<dbReference type="InterPro" id="IPR007502">
    <property type="entry name" value="Helicase-assoc_dom"/>
</dbReference>
<evidence type="ECO:0000256" key="1">
    <source>
        <dbReference type="ARBA" id="ARBA00012552"/>
    </source>
</evidence>
<dbReference type="EC" id="3.6.4.13" evidence="1"/>
<dbReference type="PROSITE" id="PS00690">
    <property type="entry name" value="DEAH_ATP_HELICASE"/>
    <property type="match status" value="1"/>
</dbReference>
<keyword evidence="5" id="KW-0347">Helicase</keyword>
<protein>
    <recommendedName>
        <fullName evidence="1">RNA helicase</fullName>
        <ecNumber evidence="1">3.6.4.13</ecNumber>
    </recommendedName>
</protein>
<name>A0A6A6TRM8_9PLEO</name>
<proteinExistence type="predicted"/>